<gene>
    <name evidence="1" type="ORF">FHS99_000759</name>
</gene>
<evidence type="ECO:0000313" key="1">
    <source>
        <dbReference type="EMBL" id="MBB5728289.1"/>
    </source>
</evidence>
<dbReference type="RefSeq" id="WP_157177294.1">
    <property type="nucleotide sequence ID" value="NZ_BMJP01000001.1"/>
</dbReference>
<dbReference type="Proteomes" id="UP000546701">
    <property type="component" value="Unassembled WGS sequence"/>
</dbReference>
<keyword evidence="2" id="KW-1185">Reference proteome</keyword>
<dbReference type="EMBL" id="JACIJR010000002">
    <property type="protein sequence ID" value="MBB5728289.1"/>
    <property type="molecule type" value="Genomic_DNA"/>
</dbReference>
<name>A0A7W9BQV4_9SPHN</name>
<proteinExistence type="predicted"/>
<organism evidence="1 2">
    <name type="scientific">Sphingomonas prati</name>
    <dbReference type="NCBI Taxonomy" id="1843237"/>
    <lineage>
        <taxon>Bacteria</taxon>
        <taxon>Pseudomonadati</taxon>
        <taxon>Pseudomonadota</taxon>
        <taxon>Alphaproteobacteria</taxon>
        <taxon>Sphingomonadales</taxon>
        <taxon>Sphingomonadaceae</taxon>
        <taxon>Sphingomonas</taxon>
    </lineage>
</organism>
<sequence>MATQFKHADFTQTAAPRPNIRVAYTDGLTTTAVNRALAASPAAIRDATLDELDTDTSLRGLLARRNAIIELMDHEDLTDARQSELFSVVHVCEDKVLKTKAGTVDDAVVKMIAALQVAAEGHELGEGEAAQAVAEARKHFGIGYVQDHHGLMPASPTGAIAVAPWIDAGPRLDETPGSLAAAVRDDTDGAVPLPPLPVGITDAMADLFQAYFAAYFSHAEEAGDEVVGAADNVRLFPAMTVPDLAAKLLVAVHHAHPRSTPDGWLAVDPADFQCTQAGEMMLSALTDALRLAESGGPTGTRTPTDTSMRRTWDRNLAAYRVANAAFSAANAPFACMHPADPGYAAAEAAVDLPMAADTAAENVLFVTPAPDLAAARIKFGIAVDANVHTDEVRSLLDDLERFERAYAPLQVSDNEQGAWPAVLASFVAAKTAERIYDETTYLPAFARYAANEADIPGDIEERSDALMNARFAAEEALMSVPAPDAAAFAFKYLVAYADGREAHQWDAALAAEAARFVPYFPREAARA</sequence>
<protein>
    <submittedName>
        <fullName evidence="1">Uncharacterized protein</fullName>
    </submittedName>
</protein>
<accession>A0A7W9BQV4</accession>
<evidence type="ECO:0000313" key="2">
    <source>
        <dbReference type="Proteomes" id="UP000546701"/>
    </source>
</evidence>
<dbReference type="OrthoDB" id="7564295at2"/>
<dbReference type="AlphaFoldDB" id="A0A7W9BQV4"/>
<comment type="caution">
    <text evidence="1">The sequence shown here is derived from an EMBL/GenBank/DDBJ whole genome shotgun (WGS) entry which is preliminary data.</text>
</comment>
<reference evidence="1 2" key="1">
    <citation type="submission" date="2020-08" db="EMBL/GenBank/DDBJ databases">
        <title>Genomic Encyclopedia of Type Strains, Phase IV (KMG-IV): sequencing the most valuable type-strain genomes for metagenomic binning, comparative biology and taxonomic classification.</title>
        <authorList>
            <person name="Goeker M."/>
        </authorList>
    </citation>
    <scope>NUCLEOTIDE SEQUENCE [LARGE SCALE GENOMIC DNA]</scope>
    <source>
        <strain evidence="1 2">DSM 103336</strain>
    </source>
</reference>